<reference evidence="5 6" key="1">
    <citation type="submission" date="2017-01" db="EMBL/GenBank/DDBJ databases">
        <title>Genome analysis of Paenibacillus selenitrireducens ES3-24.</title>
        <authorList>
            <person name="Xu D."/>
            <person name="Yao R."/>
            <person name="Zheng S."/>
        </authorList>
    </citation>
    <scope>NUCLEOTIDE SEQUENCE [LARGE SCALE GENOMIC DNA]</scope>
    <source>
        <strain evidence="5 6">ES3-24</strain>
    </source>
</reference>
<evidence type="ECO:0000256" key="1">
    <source>
        <dbReference type="ARBA" id="ARBA00004127"/>
    </source>
</evidence>
<evidence type="ECO:0000256" key="3">
    <source>
        <dbReference type="SAM" id="Phobius"/>
    </source>
</evidence>
<dbReference type="Pfam" id="PF00892">
    <property type="entry name" value="EamA"/>
    <property type="match status" value="2"/>
</dbReference>
<dbReference type="InterPro" id="IPR037185">
    <property type="entry name" value="EmrE-like"/>
</dbReference>
<feature type="transmembrane region" description="Helical" evidence="3">
    <location>
        <begin position="38"/>
        <end position="55"/>
    </location>
</feature>
<protein>
    <submittedName>
        <fullName evidence="5">EamA family transporter</fullName>
    </submittedName>
</protein>
<dbReference type="SUPFAM" id="SSF103481">
    <property type="entry name" value="Multidrug resistance efflux transporter EmrE"/>
    <property type="match status" value="2"/>
</dbReference>
<feature type="transmembrane region" description="Helical" evidence="3">
    <location>
        <begin position="184"/>
        <end position="206"/>
    </location>
</feature>
<feature type="domain" description="EamA" evidence="4">
    <location>
        <begin position="10"/>
        <end position="142"/>
    </location>
</feature>
<keyword evidence="3" id="KW-0472">Membrane</keyword>
<evidence type="ECO:0000313" key="6">
    <source>
        <dbReference type="Proteomes" id="UP000190188"/>
    </source>
</evidence>
<dbReference type="GO" id="GO:0016020">
    <property type="term" value="C:membrane"/>
    <property type="evidence" value="ECO:0007669"/>
    <property type="project" value="InterPro"/>
</dbReference>
<keyword evidence="6" id="KW-1185">Reference proteome</keyword>
<feature type="transmembrane region" description="Helical" evidence="3">
    <location>
        <begin position="271"/>
        <end position="290"/>
    </location>
</feature>
<accession>A0A1T2XK92</accession>
<dbReference type="OrthoDB" id="9790852at2"/>
<organism evidence="5 6">
    <name type="scientific">Paenibacillus selenitireducens</name>
    <dbReference type="NCBI Taxonomy" id="1324314"/>
    <lineage>
        <taxon>Bacteria</taxon>
        <taxon>Bacillati</taxon>
        <taxon>Bacillota</taxon>
        <taxon>Bacilli</taxon>
        <taxon>Bacillales</taxon>
        <taxon>Paenibacillaceae</taxon>
        <taxon>Paenibacillus</taxon>
    </lineage>
</organism>
<feature type="transmembrane region" description="Helical" evidence="3">
    <location>
        <begin position="101"/>
        <end position="119"/>
    </location>
</feature>
<keyword evidence="3" id="KW-0812">Transmembrane</keyword>
<keyword evidence="3" id="KW-1133">Transmembrane helix</keyword>
<dbReference type="InterPro" id="IPR000620">
    <property type="entry name" value="EamA_dom"/>
</dbReference>
<dbReference type="PANTHER" id="PTHR22911">
    <property type="entry name" value="ACYL-MALONYL CONDENSING ENZYME-RELATED"/>
    <property type="match status" value="1"/>
</dbReference>
<feature type="transmembrane region" description="Helical" evidence="3">
    <location>
        <begin position="67"/>
        <end position="89"/>
    </location>
</feature>
<dbReference type="EMBL" id="MSZX01000002">
    <property type="protein sequence ID" value="OPA80297.1"/>
    <property type="molecule type" value="Genomic_DNA"/>
</dbReference>
<comment type="subcellular location">
    <subcellularLocation>
        <location evidence="1">Endomembrane system</location>
        <topology evidence="1">Multi-pass membrane protein</topology>
    </subcellularLocation>
</comment>
<dbReference type="RefSeq" id="WP_078497645.1">
    <property type="nucleotide sequence ID" value="NZ_MSZX01000002.1"/>
</dbReference>
<feature type="transmembrane region" description="Helical" evidence="3">
    <location>
        <begin position="126"/>
        <end position="146"/>
    </location>
</feature>
<feature type="transmembrane region" description="Helical" evidence="3">
    <location>
        <begin position="218"/>
        <end position="238"/>
    </location>
</feature>
<evidence type="ECO:0000259" key="4">
    <source>
        <dbReference type="Pfam" id="PF00892"/>
    </source>
</evidence>
<evidence type="ECO:0000256" key="2">
    <source>
        <dbReference type="ARBA" id="ARBA00007362"/>
    </source>
</evidence>
<feature type="transmembrane region" description="Helical" evidence="3">
    <location>
        <begin position="245"/>
        <end position="265"/>
    </location>
</feature>
<evidence type="ECO:0000313" key="5">
    <source>
        <dbReference type="EMBL" id="OPA80297.1"/>
    </source>
</evidence>
<sequence>MLKPSSASLYFALFIGVLALSTSAIFVKLSSAPAPMVAFYRMLFSTMLILPWLSLQKTSRSEFKALHIKQIGIMVLSGVLLAVHFILWFESLRYTSVASSTVLVTLQPVFTFVGSYFLFQERLRGLAIMGGVLALIGSFIIGMGDFRIGGEALFGDILALLGAAVIAIYFLIGKSVRQVTSLPTYSFIVYGSSSVFLAVYCGVLGYPFQGHSQQDWLLFAGLALIPTLFGQTVMNGLIRWMSPSTISMSILGEPVGTCILAYFLLGERLTIEQLIGSFVILLGIFFYSLFSRTPAPTKPKIAKNVHSS</sequence>
<dbReference type="PANTHER" id="PTHR22911:SF76">
    <property type="entry name" value="EAMA DOMAIN-CONTAINING PROTEIN"/>
    <property type="match status" value="1"/>
</dbReference>
<dbReference type="Proteomes" id="UP000190188">
    <property type="component" value="Unassembled WGS sequence"/>
</dbReference>
<feature type="transmembrane region" description="Helical" evidence="3">
    <location>
        <begin position="7"/>
        <end position="26"/>
    </location>
</feature>
<gene>
    <name evidence="5" type="ORF">BVG16_06060</name>
</gene>
<comment type="caution">
    <text evidence="5">The sequence shown here is derived from an EMBL/GenBank/DDBJ whole genome shotgun (WGS) entry which is preliminary data.</text>
</comment>
<name>A0A1T2XK92_9BACL</name>
<dbReference type="STRING" id="1324314.BVG16_06060"/>
<dbReference type="AlphaFoldDB" id="A0A1T2XK92"/>
<proteinExistence type="inferred from homology"/>
<feature type="domain" description="EamA" evidence="4">
    <location>
        <begin position="154"/>
        <end position="288"/>
    </location>
</feature>
<feature type="transmembrane region" description="Helical" evidence="3">
    <location>
        <begin position="152"/>
        <end position="172"/>
    </location>
</feature>
<comment type="similarity">
    <text evidence="2">Belongs to the EamA transporter family.</text>
</comment>